<reference evidence="2 3" key="1">
    <citation type="submission" date="2019-10" db="EMBL/GenBank/DDBJ databases">
        <title>Alkaliphilus serpentinus sp. nov. and Alkaliphilus pronyensis sp. nov., two novel anaerobic alkaliphilic species isolated from the serpentinized-hosted hydrothermal field of the Prony Bay (New Caledonia).</title>
        <authorList>
            <person name="Postec A."/>
        </authorList>
    </citation>
    <scope>NUCLEOTIDE SEQUENCE [LARGE SCALE GENOMIC DNA]</scope>
    <source>
        <strain evidence="2 3">LacV</strain>
    </source>
</reference>
<proteinExistence type="predicted"/>
<evidence type="ECO:0000313" key="3">
    <source>
        <dbReference type="Proteomes" id="UP000432715"/>
    </source>
</evidence>
<dbReference type="AlphaFoldDB" id="A0A6I0F6M7"/>
<dbReference type="RefSeq" id="WP_151861677.1">
    <property type="nucleotide sequence ID" value="NZ_WBZC01000043.1"/>
</dbReference>
<sequence length="423" mass="49986">MKNKETTVKKEAVKEKETIEDLRNQYEELKLKLQIVKKEEALNSYQAKKSVREAYTKKKLTDEPIDKKLKAFETFEKALMMMYFKFNGIATIKQLETLDKSSKLNWKLLKKYGLCKVVEIYDVEVYILSAFSLNHLLGSSKQKTIRLSTLGLRKQLYRNNWNINNFYHKGNIEFPDDLLADDNKTKHWKYFKETHDKLNVKWLAFNNVNYQMLIVDEQIRRTYQTETSEQKKVFKDNATTSKEKIDKLIKSGSVKEERFYDITNITTVEPYKSHILSMYKLNRLKDSFIRKATKGEKFSPSSDDIKNYALTSIGGKEIQPYFFFDLFRDSFVNVNFTVKNNIGTLYFDYIDYTDSIGRKKAKELINKVENLVNIAYTMCPFNVQLNIWTSERNGKKLGKDNEVKKLLWNSSVKMKCRKFDYGF</sequence>
<dbReference type="EMBL" id="WBZC01000043">
    <property type="protein sequence ID" value="KAB3532933.1"/>
    <property type="molecule type" value="Genomic_DNA"/>
</dbReference>
<evidence type="ECO:0000313" key="2">
    <source>
        <dbReference type="EMBL" id="KAB3532933.1"/>
    </source>
</evidence>
<gene>
    <name evidence="2" type="ORF">F8154_11065</name>
</gene>
<evidence type="ECO:0000256" key="1">
    <source>
        <dbReference type="SAM" id="Coils"/>
    </source>
</evidence>
<dbReference type="Proteomes" id="UP000432715">
    <property type="component" value="Unassembled WGS sequence"/>
</dbReference>
<keyword evidence="1" id="KW-0175">Coiled coil</keyword>
<keyword evidence="3" id="KW-1185">Reference proteome</keyword>
<accession>A0A6I0F6M7</accession>
<comment type="caution">
    <text evidence="2">The sequence shown here is derived from an EMBL/GenBank/DDBJ whole genome shotgun (WGS) entry which is preliminary data.</text>
</comment>
<organism evidence="2 3">
    <name type="scientific">Alkaliphilus pronyensis</name>
    <dbReference type="NCBI Taxonomy" id="1482732"/>
    <lineage>
        <taxon>Bacteria</taxon>
        <taxon>Bacillati</taxon>
        <taxon>Bacillota</taxon>
        <taxon>Clostridia</taxon>
        <taxon>Peptostreptococcales</taxon>
        <taxon>Natronincolaceae</taxon>
        <taxon>Alkaliphilus</taxon>
    </lineage>
</organism>
<feature type="coiled-coil region" evidence="1">
    <location>
        <begin position="9"/>
        <end position="39"/>
    </location>
</feature>
<name>A0A6I0F6M7_9FIRM</name>
<protein>
    <submittedName>
        <fullName evidence="2">Uncharacterized protein</fullName>
    </submittedName>
</protein>